<dbReference type="CDD" id="cd13520">
    <property type="entry name" value="PBP2_TAXI_TRAP"/>
    <property type="match status" value="1"/>
</dbReference>
<organism evidence="1 2">
    <name type="scientific">Aquipseudomonas alcaligenes</name>
    <name type="common">Pseudomonas alcaligenes</name>
    <dbReference type="NCBI Taxonomy" id="43263"/>
    <lineage>
        <taxon>Bacteria</taxon>
        <taxon>Pseudomonadati</taxon>
        <taxon>Pseudomonadota</taxon>
        <taxon>Gammaproteobacteria</taxon>
        <taxon>Pseudomonadales</taxon>
        <taxon>Pseudomonadaceae</taxon>
        <taxon>Aquipseudomonas</taxon>
    </lineage>
</organism>
<dbReference type="PANTHER" id="PTHR42941">
    <property type="entry name" value="SLL1037 PROTEIN"/>
    <property type="match status" value="1"/>
</dbReference>
<dbReference type="Pfam" id="PF16868">
    <property type="entry name" value="NMT1_3"/>
    <property type="match status" value="1"/>
</dbReference>
<evidence type="ECO:0008006" key="3">
    <source>
        <dbReference type="Google" id="ProtNLM"/>
    </source>
</evidence>
<dbReference type="Gene3D" id="3.40.190.10">
    <property type="entry name" value="Periplasmic binding protein-like II"/>
    <property type="match status" value="2"/>
</dbReference>
<dbReference type="OrthoDB" id="9776669at2"/>
<gene>
    <name evidence="1" type="ORF">DMO17_06665</name>
</gene>
<dbReference type="SUPFAM" id="SSF53850">
    <property type="entry name" value="Periplasmic binding protein-like II"/>
    <property type="match status" value="1"/>
</dbReference>
<dbReference type="RefSeq" id="WP_110681715.1">
    <property type="nucleotide sequence ID" value="NZ_QJRX01000003.1"/>
</dbReference>
<proteinExistence type="predicted"/>
<dbReference type="EMBL" id="QJRX01000003">
    <property type="protein sequence ID" value="PYC27418.1"/>
    <property type="molecule type" value="Genomic_DNA"/>
</dbReference>
<comment type="caution">
    <text evidence="1">The sequence shown here is derived from an EMBL/GenBank/DDBJ whole genome shotgun (WGS) entry which is preliminary data.</text>
</comment>
<evidence type="ECO:0000313" key="2">
    <source>
        <dbReference type="Proteomes" id="UP000248146"/>
    </source>
</evidence>
<dbReference type="NCBIfam" id="TIGR02122">
    <property type="entry name" value="TRAP_TAXI"/>
    <property type="match status" value="1"/>
</dbReference>
<name>A0A2V4L6F5_AQUAC</name>
<dbReference type="PROSITE" id="PS51257">
    <property type="entry name" value="PROKAR_LIPOPROTEIN"/>
    <property type="match status" value="1"/>
</dbReference>
<dbReference type="InterPro" id="IPR011852">
    <property type="entry name" value="TRAP_TAXI"/>
</dbReference>
<dbReference type="Proteomes" id="UP000248146">
    <property type="component" value="Unassembled WGS sequence"/>
</dbReference>
<evidence type="ECO:0000313" key="1">
    <source>
        <dbReference type="EMBL" id="PYC27418.1"/>
    </source>
</evidence>
<dbReference type="PANTHER" id="PTHR42941:SF1">
    <property type="entry name" value="SLL1037 PROTEIN"/>
    <property type="match status" value="1"/>
</dbReference>
<reference evidence="1 2" key="1">
    <citation type="submission" date="2018-06" db="EMBL/GenBank/DDBJ databases">
        <title>Pseudomonas diversity within urban Lake Michigan freshwaters.</title>
        <authorList>
            <person name="Batrich M."/>
            <person name="Hatzopoulos T."/>
            <person name="Putonti C."/>
        </authorList>
    </citation>
    <scope>NUCLEOTIDE SEQUENCE [LARGE SCALE GENOMIC DNA]</scope>
    <source>
        <strain evidence="1 2">MB-090714</strain>
    </source>
</reference>
<dbReference type="AlphaFoldDB" id="A0A2V4L6F5"/>
<sequence>MLRILTIALLALLAACSRGPEQQALEADLRQRLEQAFPVDSLSLVALHRRGSASDAHAAPGEARLLVYFDAELRLERDLDFGSWDSPGVASLISALGAGPRGLSGIESGGNRRGDLLRAHGSLIYRQQDGAWQAVVPQGFSAPRAPQTSAAASPREALVLAISTALNLAPGGTGSAERKVISDELERSLTNIQGRLGRLHSGYPLAGGPQAGQYARFAQAMSSALREQGLSILPLNTEGGLDNLRLLRAGEVLLALSQSDMAHLAVSGAGPFAEDGPNHRLRALASLYPEPVHVLVRADGELRSIADLRGRRVNLGQGGSASRHTALAVLAAHGLEPQDLAEAASLDLQQGLAELRDGGLDALIQVIGSPADNIRAASEAFALRLLPLEPAAIARLQQERPGSFAYQLPRASYPGQAEPVATLAVSSLLLGSDQLTSREVELLVRQLFDLDRQWLQYGSVQGGQLSPDNAQRGLGVPLHEGAERALQQLRSVAPPAG</sequence>
<protein>
    <recommendedName>
        <fullName evidence="3">TAXI family TRAP transporter solute-binding subunit</fullName>
    </recommendedName>
</protein>
<accession>A0A2V4L6F5</accession>